<accession>A0A1C5JLJ2</accession>
<evidence type="ECO:0000313" key="1">
    <source>
        <dbReference type="EMBL" id="SCG70886.1"/>
    </source>
</evidence>
<gene>
    <name evidence="1" type="ORF">GA0070623_3549</name>
</gene>
<name>A0A1C5JLJ2_9ACTN</name>
<protein>
    <submittedName>
        <fullName evidence="1">Uncharacterized protein</fullName>
    </submittedName>
</protein>
<proteinExistence type="predicted"/>
<keyword evidence="2" id="KW-1185">Reference proteome</keyword>
<dbReference type="Proteomes" id="UP000198226">
    <property type="component" value="Chromosome I"/>
</dbReference>
<dbReference type="RefSeq" id="WP_084261096.1">
    <property type="nucleotide sequence ID" value="NZ_LRMV01000015.1"/>
</dbReference>
<dbReference type="EMBL" id="LT607752">
    <property type="protein sequence ID" value="SCG70886.1"/>
    <property type="molecule type" value="Genomic_DNA"/>
</dbReference>
<organism evidence="1 2">
    <name type="scientific">Micromonospora rifamycinica</name>
    <dbReference type="NCBI Taxonomy" id="291594"/>
    <lineage>
        <taxon>Bacteria</taxon>
        <taxon>Bacillati</taxon>
        <taxon>Actinomycetota</taxon>
        <taxon>Actinomycetes</taxon>
        <taxon>Micromonosporales</taxon>
        <taxon>Micromonosporaceae</taxon>
        <taxon>Micromonospora</taxon>
    </lineage>
</organism>
<evidence type="ECO:0000313" key="2">
    <source>
        <dbReference type="Proteomes" id="UP000198226"/>
    </source>
</evidence>
<dbReference type="AlphaFoldDB" id="A0A1C5JLJ2"/>
<reference evidence="2" key="1">
    <citation type="submission" date="2016-06" db="EMBL/GenBank/DDBJ databases">
        <authorList>
            <person name="Varghese N."/>
            <person name="Submissions Spin"/>
        </authorList>
    </citation>
    <scope>NUCLEOTIDE SEQUENCE [LARGE SCALE GENOMIC DNA]</scope>
    <source>
        <strain evidence="2">DSM 44983</strain>
    </source>
</reference>
<sequence length="154" mass="17205">MTVRPVVPFGIGDVVTVAEQHYCYGLGTLTLRIVKVGRREEHSDGLWIHLRGVELGHPSGARQRRVLARLEAIRIRPVPALGAHVPARPGWQCTGCGESWPCRVRRDRLLTEYADDRAALGVYLGLQLVEALTDLSRQPAGDLHARFLGWLRTR</sequence>